<evidence type="ECO:0000313" key="1">
    <source>
        <dbReference type="EMBL" id="SEP19162.1"/>
    </source>
</evidence>
<dbReference type="InterPro" id="IPR024064">
    <property type="entry name" value="FdhE-like_sf"/>
</dbReference>
<evidence type="ECO:0000313" key="2">
    <source>
        <dbReference type="Proteomes" id="UP000198960"/>
    </source>
</evidence>
<protein>
    <submittedName>
        <fullName evidence="1">Uncharacterized protein</fullName>
    </submittedName>
</protein>
<accession>A0A1H8VUP7</accession>
<gene>
    <name evidence="1" type="ORF">SAMN05660991_03789</name>
</gene>
<dbReference type="OrthoDB" id="4027857at2"/>
<dbReference type="Proteomes" id="UP000198960">
    <property type="component" value="Unassembled WGS sequence"/>
</dbReference>
<dbReference type="STRING" id="673521.SAMN05660991_03789"/>
<name>A0A1H8VUP7_9ACTN</name>
<keyword evidence="2" id="KW-1185">Reference proteome</keyword>
<dbReference type="EMBL" id="FOEE01000014">
    <property type="protein sequence ID" value="SEP19162.1"/>
    <property type="molecule type" value="Genomic_DNA"/>
</dbReference>
<dbReference type="AlphaFoldDB" id="A0A1H8VUP7"/>
<sequence>MPVICPTCSSDDLDGEVQPDGTRILRCGSCGHRWSRERTAAARRGYTPPPGIDALQGQFPRASDVRPEVLERVAQLREQFLEQRPVVDEDTAAYRARYRFLFSEEGLPTAPPEELYSFTTTATVANAGRMATFSTTWERVGPERAARQLRRTIEHLLRGPGREEDRIDQLVVGTHQAAFPGFKEALLTKVLVVAHPDRFLPVLKYTAAVGGKKEIAERVFGLELPAVERTQRTLGRLIVWSNDLLKELVEPHFDDLQLAAQFLAQAKNQSPAAR</sequence>
<proteinExistence type="predicted"/>
<dbReference type="RefSeq" id="WP_091947220.1">
    <property type="nucleotide sequence ID" value="NZ_FOEE01000014.1"/>
</dbReference>
<dbReference type="SUPFAM" id="SSF144020">
    <property type="entry name" value="FdhE-like"/>
    <property type="match status" value="1"/>
</dbReference>
<reference evidence="2" key="1">
    <citation type="submission" date="2016-10" db="EMBL/GenBank/DDBJ databases">
        <authorList>
            <person name="Varghese N."/>
            <person name="Submissions S."/>
        </authorList>
    </citation>
    <scope>NUCLEOTIDE SEQUENCE [LARGE SCALE GENOMIC DNA]</scope>
    <source>
        <strain evidence="2">DSM 45413</strain>
    </source>
</reference>
<organism evidence="1 2">
    <name type="scientific">Trujillonella endophytica</name>
    <dbReference type="NCBI Taxonomy" id="673521"/>
    <lineage>
        <taxon>Bacteria</taxon>
        <taxon>Bacillati</taxon>
        <taxon>Actinomycetota</taxon>
        <taxon>Actinomycetes</taxon>
        <taxon>Geodermatophilales</taxon>
        <taxon>Geodermatophilaceae</taxon>
        <taxon>Trujillonella</taxon>
    </lineage>
</organism>